<dbReference type="Proteomes" id="UP001528912">
    <property type="component" value="Unassembled WGS sequence"/>
</dbReference>
<dbReference type="EMBL" id="JAROAV010000012">
    <property type="protein sequence ID" value="MDF8263574.1"/>
    <property type="molecule type" value="Genomic_DNA"/>
</dbReference>
<evidence type="ECO:0008006" key="4">
    <source>
        <dbReference type="Google" id="ProtNLM"/>
    </source>
</evidence>
<evidence type="ECO:0000313" key="3">
    <source>
        <dbReference type="Proteomes" id="UP001528912"/>
    </source>
</evidence>
<feature type="transmembrane region" description="Helical" evidence="1">
    <location>
        <begin position="46"/>
        <end position="65"/>
    </location>
</feature>
<keyword evidence="3" id="KW-1185">Reference proteome</keyword>
<name>A0ABT6C680_9MICO</name>
<gene>
    <name evidence="2" type="ORF">P4R38_04855</name>
</gene>
<proteinExistence type="predicted"/>
<keyword evidence="1" id="KW-1133">Transmembrane helix</keyword>
<dbReference type="RefSeq" id="WP_275236510.1">
    <property type="nucleotide sequence ID" value="NZ_JARFJC010000003.1"/>
</dbReference>
<reference evidence="2 3" key="1">
    <citation type="submission" date="2023-03" db="EMBL/GenBank/DDBJ databases">
        <title>YIM 133296 draft genome.</title>
        <authorList>
            <person name="Xiong L."/>
        </authorList>
    </citation>
    <scope>NUCLEOTIDE SEQUENCE [LARGE SCALE GENOMIC DNA]</scope>
    <source>
        <strain evidence="2 3">YIM 133296</strain>
    </source>
</reference>
<keyword evidence="1" id="KW-0812">Transmembrane</keyword>
<sequence>MTHQQVDGRMVYRWRGWRWFFVGGVIAVVGSCISVVADLLEGNLDWIFAVRVGTAAIWVCVLTLIRDRVTADQNGIRMLHRWYHLRWADIDHVRQPRASDKVVRVMRTNGKVVPVGFPPQYAEQLAALGNVELRP</sequence>
<evidence type="ECO:0000313" key="2">
    <source>
        <dbReference type="EMBL" id="MDF8263574.1"/>
    </source>
</evidence>
<organism evidence="2 3">
    <name type="scientific">Luteipulveratus flavus</name>
    <dbReference type="NCBI Taxonomy" id="3031728"/>
    <lineage>
        <taxon>Bacteria</taxon>
        <taxon>Bacillati</taxon>
        <taxon>Actinomycetota</taxon>
        <taxon>Actinomycetes</taxon>
        <taxon>Micrococcales</taxon>
        <taxon>Dermacoccaceae</taxon>
        <taxon>Luteipulveratus</taxon>
    </lineage>
</organism>
<feature type="transmembrane region" description="Helical" evidence="1">
    <location>
        <begin position="19"/>
        <end position="40"/>
    </location>
</feature>
<accession>A0ABT6C680</accession>
<evidence type="ECO:0000256" key="1">
    <source>
        <dbReference type="SAM" id="Phobius"/>
    </source>
</evidence>
<keyword evidence="1" id="KW-0472">Membrane</keyword>
<protein>
    <recommendedName>
        <fullName evidence="4">PH domain-containing protein</fullName>
    </recommendedName>
</protein>
<comment type="caution">
    <text evidence="2">The sequence shown here is derived from an EMBL/GenBank/DDBJ whole genome shotgun (WGS) entry which is preliminary data.</text>
</comment>